<evidence type="ECO:0000313" key="14">
    <source>
        <dbReference type="EMBL" id="ACD23579.1"/>
    </source>
</evidence>
<reference evidence="14" key="2">
    <citation type="submission" date="2009-08" db="EMBL/GenBank/DDBJ databases">
        <authorList>
            <person name="Shrivastava S."/>
            <person name="Brinkac L.M."/>
            <person name="Dodson R.J."/>
            <person name="Harkins D.M."/>
            <person name="Durkin A.S."/>
            <person name="Sutton G."/>
        </authorList>
    </citation>
    <scope>NUCLEOTIDE SEQUENCE</scope>
    <source>
        <strain evidence="14">Eklund 17B</strain>
    </source>
</reference>
<comment type="catalytic activity">
    <reaction evidence="1">
        <text>ATP + protein L-histidine = ADP + protein N-phospho-L-histidine.</text>
        <dbReference type="EC" id="2.7.13.3"/>
    </reaction>
</comment>
<dbReference type="InterPro" id="IPR003660">
    <property type="entry name" value="HAMP_dom"/>
</dbReference>
<feature type="domain" description="Histidine kinase" evidence="12">
    <location>
        <begin position="261"/>
        <end position="474"/>
    </location>
</feature>
<dbReference type="PANTHER" id="PTHR45528">
    <property type="entry name" value="SENSOR HISTIDINE KINASE CPXA"/>
    <property type="match status" value="1"/>
</dbReference>
<evidence type="ECO:0000256" key="5">
    <source>
        <dbReference type="ARBA" id="ARBA00022679"/>
    </source>
</evidence>
<dbReference type="InterPro" id="IPR003594">
    <property type="entry name" value="HATPase_dom"/>
</dbReference>
<dbReference type="PRINTS" id="PR00344">
    <property type="entry name" value="BCTRLSENSOR"/>
</dbReference>
<dbReference type="Pfam" id="PF00512">
    <property type="entry name" value="HisKA"/>
    <property type="match status" value="1"/>
</dbReference>
<reference evidence="14" key="1">
    <citation type="submission" date="2009-06" db="EMBL/GenBank/DDBJ databases">
        <authorList>
            <consortium name="US DOE Joint Genome Institute (JGI-PGF)"/>
            <person name="Lucas S."/>
            <person name="Copeland A."/>
            <person name="Lapidus A."/>
            <person name="Glavina del Rio T."/>
            <person name="Dalin E."/>
            <person name="Tice H."/>
            <person name="Bruce D."/>
            <person name="Goodwin L."/>
            <person name="Pitluck S."/>
            <person name="Kyrpides N."/>
            <person name="Mavromatis K."/>
            <person name="Ivanova N."/>
            <person name="Saunders E."/>
            <person name="Brettin T."/>
            <person name="Detter J.C."/>
            <person name="Han C."/>
            <person name="Larimer F."/>
            <person name="Land M."/>
            <person name="Hauser L."/>
            <person name="Markowitz V."/>
            <person name="Cheng J.-F."/>
            <person name="Hugenholtz P."/>
            <person name="Woyke T."/>
            <person name="Wu D."/>
            <person name="Gronow S."/>
            <person name="Klenk H.-P."/>
            <person name="Eisen J.A."/>
        </authorList>
    </citation>
    <scope>NUCLEOTIDE SEQUENCE</scope>
    <source>
        <strain evidence="14">Eklund 17B</strain>
    </source>
</reference>
<dbReference type="InterPro" id="IPR003661">
    <property type="entry name" value="HisK_dim/P_dom"/>
</dbReference>
<dbReference type="EMBL" id="CP001056">
    <property type="protein sequence ID" value="ACD23579.1"/>
    <property type="molecule type" value="Genomic_DNA"/>
</dbReference>
<keyword evidence="4" id="KW-0597">Phosphoprotein</keyword>
<evidence type="ECO:0000256" key="2">
    <source>
        <dbReference type="ARBA" id="ARBA00004141"/>
    </source>
</evidence>
<evidence type="ECO:0000256" key="1">
    <source>
        <dbReference type="ARBA" id="ARBA00000085"/>
    </source>
</evidence>
<dbReference type="FunFam" id="1.10.287.130:FF:000001">
    <property type="entry name" value="Two-component sensor histidine kinase"/>
    <property type="match status" value="1"/>
</dbReference>
<dbReference type="SMART" id="SM00304">
    <property type="entry name" value="HAMP"/>
    <property type="match status" value="1"/>
</dbReference>
<comment type="subcellular location">
    <subcellularLocation>
        <location evidence="2">Membrane</location>
        <topology evidence="2">Multi-pass membrane protein</topology>
    </subcellularLocation>
</comment>
<dbReference type="SUPFAM" id="SSF55874">
    <property type="entry name" value="ATPase domain of HSP90 chaperone/DNA topoisomerase II/histidine kinase"/>
    <property type="match status" value="1"/>
</dbReference>
<dbReference type="PROSITE" id="PS50109">
    <property type="entry name" value="HIS_KIN"/>
    <property type="match status" value="1"/>
</dbReference>
<feature type="domain" description="HAMP" evidence="13">
    <location>
        <begin position="194"/>
        <end position="246"/>
    </location>
</feature>
<accession>B2THI7</accession>
<dbReference type="SUPFAM" id="SSF158472">
    <property type="entry name" value="HAMP domain-like"/>
    <property type="match status" value="1"/>
</dbReference>
<dbReference type="SUPFAM" id="SSF47384">
    <property type="entry name" value="Homodimeric domain of signal transducing histidine kinase"/>
    <property type="match status" value="1"/>
</dbReference>
<sequence length="475" mass="54761">MRLNFNIKTKIILMNMGILIPIIIFIYITIINNLYNNVIKSNIDLLTKESYNTQVYISNYIEKDKVDDIEINFEHKAPLINTYLSKKLNYRIQIYDKNGDIMIDSTSNSVTFFDEDITNAIKGSKAYVIKKIDGNIYVLFSSPIYFKDTTLGCVRYIYPLDSSEKLINNMFIIMGILACTSILISWLLSKLLSEKIVGPIKKLKTVSQKVTQGEYDNRIKIRSGDEIEDLAQTFNVMSESIKNYVESLKEEKQKQKSFLDNVTHEFKTPLTAIIGYSEIIPKLKNQNDIDESLVYVKEEGIRLLRLVEELLDLSKLGKSEFKIDKKKNNLKEIIEEVLVIINPRIKKYEIEIIKNTFDIEVLIDRDKTKQVILNVLDNAIKYSECRNIKIKLKVESEKIILNIIDDGIGIAEENIPKLFEPTYRVNNLSSINNNGNGLGLCICKEIMKKQDGDIKIKSNLEEGTSVEIIFKGHWY</sequence>
<keyword evidence="10 11" id="KW-0472">Membrane</keyword>
<dbReference type="HOGENOM" id="CLU_000445_89_6_9"/>
<evidence type="ECO:0000259" key="12">
    <source>
        <dbReference type="PROSITE" id="PS50109"/>
    </source>
</evidence>
<dbReference type="InterPro" id="IPR004358">
    <property type="entry name" value="Sig_transdc_His_kin-like_C"/>
</dbReference>
<dbReference type="SMART" id="SM00388">
    <property type="entry name" value="HisKA"/>
    <property type="match status" value="1"/>
</dbReference>
<evidence type="ECO:0000256" key="7">
    <source>
        <dbReference type="ARBA" id="ARBA00022777"/>
    </source>
</evidence>
<dbReference type="Gene3D" id="1.10.287.130">
    <property type="match status" value="1"/>
</dbReference>
<evidence type="ECO:0000256" key="9">
    <source>
        <dbReference type="ARBA" id="ARBA00023012"/>
    </source>
</evidence>
<keyword evidence="7 14" id="KW-0418">Kinase</keyword>
<dbReference type="Pfam" id="PF00672">
    <property type="entry name" value="HAMP"/>
    <property type="match status" value="1"/>
</dbReference>
<keyword evidence="5" id="KW-0808">Transferase</keyword>
<evidence type="ECO:0000259" key="13">
    <source>
        <dbReference type="PROSITE" id="PS50885"/>
    </source>
</evidence>
<evidence type="ECO:0000256" key="4">
    <source>
        <dbReference type="ARBA" id="ARBA00022553"/>
    </source>
</evidence>
<dbReference type="KEGG" id="cbk:CLL_A1131"/>
<dbReference type="InterPro" id="IPR036097">
    <property type="entry name" value="HisK_dim/P_sf"/>
</dbReference>
<feature type="transmembrane region" description="Helical" evidence="11">
    <location>
        <begin position="12"/>
        <end position="35"/>
    </location>
</feature>
<evidence type="ECO:0000256" key="6">
    <source>
        <dbReference type="ARBA" id="ARBA00022692"/>
    </source>
</evidence>
<evidence type="ECO:0000256" key="11">
    <source>
        <dbReference type="SAM" id="Phobius"/>
    </source>
</evidence>
<dbReference type="GO" id="GO:0000155">
    <property type="term" value="F:phosphorelay sensor kinase activity"/>
    <property type="evidence" value="ECO:0007669"/>
    <property type="project" value="InterPro"/>
</dbReference>
<name>B2THI7_CLOBB</name>
<evidence type="ECO:0000256" key="3">
    <source>
        <dbReference type="ARBA" id="ARBA00012438"/>
    </source>
</evidence>
<protein>
    <recommendedName>
        <fullName evidence="3">histidine kinase</fullName>
        <ecNumber evidence="3">2.7.13.3</ecNumber>
    </recommendedName>
</protein>
<gene>
    <name evidence="14" type="ordered locus">CLL_A1131</name>
</gene>
<dbReference type="PANTHER" id="PTHR45528:SF10">
    <property type="entry name" value="METHYL-ACCEPTING CHEMOTAXIS PROTEIN"/>
    <property type="match status" value="1"/>
</dbReference>
<dbReference type="Gene3D" id="6.10.340.10">
    <property type="match status" value="1"/>
</dbReference>
<dbReference type="InterPro" id="IPR050398">
    <property type="entry name" value="HssS/ArlS-like"/>
</dbReference>
<feature type="transmembrane region" description="Helical" evidence="11">
    <location>
        <begin position="166"/>
        <end position="188"/>
    </location>
</feature>
<dbReference type="InterPro" id="IPR005467">
    <property type="entry name" value="His_kinase_dom"/>
</dbReference>
<evidence type="ECO:0000256" key="10">
    <source>
        <dbReference type="ARBA" id="ARBA00023136"/>
    </source>
</evidence>
<dbReference type="Pfam" id="PF02518">
    <property type="entry name" value="HATPase_c"/>
    <property type="match status" value="1"/>
</dbReference>
<dbReference type="SMART" id="SM00387">
    <property type="entry name" value="HATPase_c"/>
    <property type="match status" value="1"/>
</dbReference>
<dbReference type="EC" id="2.7.13.3" evidence="3"/>
<dbReference type="AlphaFoldDB" id="B2THI7"/>
<dbReference type="Gene3D" id="3.30.565.10">
    <property type="entry name" value="Histidine kinase-like ATPase, C-terminal domain"/>
    <property type="match status" value="1"/>
</dbReference>
<dbReference type="GO" id="GO:0005886">
    <property type="term" value="C:plasma membrane"/>
    <property type="evidence" value="ECO:0007669"/>
    <property type="project" value="TreeGrafter"/>
</dbReference>
<evidence type="ECO:0000256" key="8">
    <source>
        <dbReference type="ARBA" id="ARBA00022989"/>
    </source>
</evidence>
<keyword evidence="6 11" id="KW-0812">Transmembrane</keyword>
<keyword evidence="8 11" id="KW-1133">Transmembrane helix</keyword>
<dbReference type="PROSITE" id="PS50885">
    <property type="entry name" value="HAMP"/>
    <property type="match status" value="1"/>
</dbReference>
<organism evidence="14">
    <name type="scientific">Clostridium botulinum (strain Eklund 17B / Type B)</name>
    <dbReference type="NCBI Taxonomy" id="935198"/>
    <lineage>
        <taxon>Bacteria</taxon>
        <taxon>Bacillati</taxon>
        <taxon>Bacillota</taxon>
        <taxon>Clostridia</taxon>
        <taxon>Eubacteriales</taxon>
        <taxon>Clostridiaceae</taxon>
        <taxon>Clostridium</taxon>
    </lineage>
</organism>
<dbReference type="CDD" id="cd06225">
    <property type="entry name" value="HAMP"/>
    <property type="match status" value="1"/>
</dbReference>
<dbReference type="InterPro" id="IPR036890">
    <property type="entry name" value="HATPase_C_sf"/>
</dbReference>
<keyword evidence="9" id="KW-0902">Two-component regulatory system</keyword>
<dbReference type="CDD" id="cd00082">
    <property type="entry name" value="HisKA"/>
    <property type="match status" value="1"/>
</dbReference>
<proteinExistence type="predicted"/>